<dbReference type="SUPFAM" id="SSF53335">
    <property type="entry name" value="S-adenosyl-L-methionine-dependent methyltransferases"/>
    <property type="match status" value="1"/>
</dbReference>
<gene>
    <name evidence="2" type="ORF">ACFY35_02405</name>
</gene>
<keyword evidence="1" id="KW-0620">Polyamine biosynthesis</keyword>
<comment type="caution">
    <text evidence="2">The sequence shown here is derived from an EMBL/GenBank/DDBJ whole genome shotgun (WGS) entry which is preliminary data.</text>
</comment>
<dbReference type="NCBIfam" id="NF037959">
    <property type="entry name" value="MFS_SpdSyn"/>
    <property type="match status" value="1"/>
</dbReference>
<organism evidence="2 3">
    <name type="scientific">Paractinoplanes globisporus</name>
    <dbReference type="NCBI Taxonomy" id="113565"/>
    <lineage>
        <taxon>Bacteria</taxon>
        <taxon>Bacillati</taxon>
        <taxon>Actinomycetota</taxon>
        <taxon>Actinomycetes</taxon>
        <taxon>Micromonosporales</taxon>
        <taxon>Micromonosporaceae</taxon>
        <taxon>Paractinoplanes</taxon>
    </lineage>
</organism>
<evidence type="ECO:0000313" key="2">
    <source>
        <dbReference type="EMBL" id="MFF5288259.1"/>
    </source>
</evidence>
<dbReference type="PANTHER" id="PTHR43317:SF1">
    <property type="entry name" value="THERMOSPERMINE SYNTHASE ACAULIS5"/>
    <property type="match status" value="1"/>
</dbReference>
<name>A0ABW6W4P0_9ACTN</name>
<reference evidence="2 3" key="1">
    <citation type="submission" date="2024-10" db="EMBL/GenBank/DDBJ databases">
        <title>The Natural Products Discovery Center: Release of the First 8490 Sequenced Strains for Exploring Actinobacteria Biosynthetic Diversity.</title>
        <authorList>
            <person name="Kalkreuter E."/>
            <person name="Kautsar S.A."/>
            <person name="Yang D."/>
            <person name="Bader C.D."/>
            <person name="Teijaro C.N."/>
            <person name="Fluegel L."/>
            <person name="Davis C.M."/>
            <person name="Simpson J.R."/>
            <person name="Lauterbach L."/>
            <person name="Steele A.D."/>
            <person name="Gui C."/>
            <person name="Meng S."/>
            <person name="Li G."/>
            <person name="Viehrig K."/>
            <person name="Ye F."/>
            <person name="Su P."/>
            <person name="Kiefer A.F."/>
            <person name="Nichols A."/>
            <person name="Cepeda A.J."/>
            <person name="Yan W."/>
            <person name="Fan B."/>
            <person name="Jiang Y."/>
            <person name="Adhikari A."/>
            <person name="Zheng C.-J."/>
            <person name="Schuster L."/>
            <person name="Cowan T.M."/>
            <person name="Smanski M.J."/>
            <person name="Chevrette M.G."/>
            <person name="De Carvalho L.P.S."/>
            <person name="Shen B."/>
        </authorList>
    </citation>
    <scope>NUCLEOTIDE SEQUENCE [LARGE SCALE GENOMIC DNA]</scope>
    <source>
        <strain evidence="2 3">NPDC000087</strain>
    </source>
</reference>
<proteinExistence type="predicted"/>
<protein>
    <submittedName>
        <fullName evidence="2">Spermidine synthase</fullName>
    </submittedName>
</protein>
<dbReference type="Proteomes" id="UP001602245">
    <property type="component" value="Unassembled WGS sequence"/>
</dbReference>
<dbReference type="InterPro" id="IPR029063">
    <property type="entry name" value="SAM-dependent_MTases_sf"/>
</dbReference>
<keyword evidence="3" id="KW-1185">Reference proteome</keyword>
<dbReference type="RefSeq" id="WP_020511400.1">
    <property type="nucleotide sequence ID" value="NZ_JBIAZU010000001.1"/>
</dbReference>
<sequence length="260" mass="28196">MGPHGNRRAPLRTLVTSGLAELRPDPERPQGWTLLVNGVPQSYVDLADPGHLEFPYEKQLGAVLRLWAPHRVREKVLHLGGGGLTLARLLHHTRPGFSQVVVERDPEILALVSRVLPFPGEIEVRLGDAREELEAAEPASFGLIISDVFVGAAMPASVAAEGFAVAARRALHPDGLLAMNLTDVPPLAHTRIQVATTRSAFDELTLYGNAEVLRGLRVGNVILLAGNVPMIEARKTERVIRGDDLSIFMGGARPLLDEPR</sequence>
<evidence type="ECO:0000256" key="1">
    <source>
        <dbReference type="ARBA" id="ARBA00023115"/>
    </source>
</evidence>
<dbReference type="PANTHER" id="PTHR43317">
    <property type="entry name" value="THERMOSPERMINE SYNTHASE ACAULIS5"/>
    <property type="match status" value="1"/>
</dbReference>
<dbReference type="EMBL" id="JBIAZU010000001">
    <property type="protein sequence ID" value="MFF5288259.1"/>
    <property type="molecule type" value="Genomic_DNA"/>
</dbReference>
<accession>A0ABW6W4P0</accession>
<evidence type="ECO:0000313" key="3">
    <source>
        <dbReference type="Proteomes" id="UP001602245"/>
    </source>
</evidence>
<dbReference type="Gene3D" id="3.40.50.150">
    <property type="entry name" value="Vaccinia Virus protein VP39"/>
    <property type="match status" value="1"/>
</dbReference>